<reference evidence="2 3" key="1">
    <citation type="submission" date="2018-11" db="EMBL/GenBank/DDBJ databases">
        <title>Genome sequence of Apiotrichum porosum DSM 27194.</title>
        <authorList>
            <person name="Aliyu H."/>
            <person name="Gorte O."/>
            <person name="Ochsenreither K."/>
        </authorList>
    </citation>
    <scope>NUCLEOTIDE SEQUENCE [LARGE SCALE GENOMIC DNA]</scope>
    <source>
        <strain evidence="2 3">DSM 27194</strain>
    </source>
</reference>
<dbReference type="RefSeq" id="XP_028476231.1">
    <property type="nucleotide sequence ID" value="XM_028623298.1"/>
</dbReference>
<dbReference type="SUPFAM" id="SSF50475">
    <property type="entry name" value="FMN-binding split barrel"/>
    <property type="match status" value="1"/>
</dbReference>
<proteinExistence type="predicted"/>
<dbReference type="PANTHER" id="PTHR28243:SF1">
    <property type="entry name" value="PYRIDOXAMINE 5'-PHOSPHATE OXIDASE ALR4036 FAMILY FMN-BINDING DOMAIN-CONTAINING PROTEIN"/>
    <property type="match status" value="1"/>
</dbReference>
<dbReference type="GO" id="GO:0010181">
    <property type="term" value="F:FMN binding"/>
    <property type="evidence" value="ECO:0007669"/>
    <property type="project" value="InterPro"/>
</dbReference>
<sequence>MPFTNENAPWRAQLDAALEASPASTEYALATSGAGDRRPRVRYVQHQGFSPSGLLLVATTRTSPHFADVTQNHHIELAWNLSPTLTFRIRGRAVVVGERNEFRAAGLMHSYYLPLQAPESGYKYWSDTRERVWRATHPAGEGHGPEEDWEAGPEGVDNAHYGFVLVAIVPRRVEVVDAANGEATTYLQDRMGKWTVVPGAEEMAILERKFEDKLVARL</sequence>
<dbReference type="OrthoDB" id="434253at2759"/>
<gene>
    <name evidence="2" type="ORF">EHS24_007968</name>
</gene>
<keyword evidence="3" id="KW-1185">Reference proteome</keyword>
<dbReference type="AlphaFoldDB" id="A0A427XSE4"/>
<dbReference type="GeneID" id="39592511"/>
<name>A0A427XSE4_9TREE</name>
<dbReference type="Gene3D" id="2.30.110.10">
    <property type="entry name" value="Electron Transport, Fmn-binding Protein, Chain A"/>
    <property type="match status" value="1"/>
</dbReference>
<accession>A0A427XSE4</accession>
<dbReference type="EMBL" id="RSCE01000006">
    <property type="protein sequence ID" value="RSH81776.1"/>
    <property type="molecule type" value="Genomic_DNA"/>
</dbReference>
<protein>
    <recommendedName>
        <fullName evidence="1">Pyridoxamine 5'-phosphate oxidase Alr4036 family FMN-binding domain-containing protein</fullName>
    </recommendedName>
</protein>
<dbReference type="InterPro" id="IPR012349">
    <property type="entry name" value="Split_barrel_FMN-bd"/>
</dbReference>
<dbReference type="PANTHER" id="PTHR28243">
    <property type="entry name" value="AGL049CP"/>
    <property type="match status" value="1"/>
</dbReference>
<comment type="caution">
    <text evidence="2">The sequence shown here is derived from an EMBL/GenBank/DDBJ whole genome shotgun (WGS) entry which is preliminary data.</text>
</comment>
<feature type="domain" description="Pyridoxamine 5'-phosphate oxidase Alr4036 family FMN-binding" evidence="1">
    <location>
        <begin position="8"/>
        <end position="96"/>
    </location>
</feature>
<dbReference type="InterPro" id="IPR024624">
    <property type="entry name" value="Pyridox_Oxase_Alr4036_FMN-bd"/>
</dbReference>
<dbReference type="Pfam" id="PF12766">
    <property type="entry name" value="Pyridox_oxase_2"/>
    <property type="match status" value="1"/>
</dbReference>
<evidence type="ECO:0000313" key="3">
    <source>
        <dbReference type="Proteomes" id="UP000279236"/>
    </source>
</evidence>
<dbReference type="Proteomes" id="UP000279236">
    <property type="component" value="Unassembled WGS sequence"/>
</dbReference>
<organism evidence="2 3">
    <name type="scientific">Apiotrichum porosum</name>
    <dbReference type="NCBI Taxonomy" id="105984"/>
    <lineage>
        <taxon>Eukaryota</taxon>
        <taxon>Fungi</taxon>
        <taxon>Dikarya</taxon>
        <taxon>Basidiomycota</taxon>
        <taxon>Agaricomycotina</taxon>
        <taxon>Tremellomycetes</taxon>
        <taxon>Trichosporonales</taxon>
        <taxon>Trichosporonaceae</taxon>
        <taxon>Apiotrichum</taxon>
    </lineage>
</organism>
<evidence type="ECO:0000259" key="1">
    <source>
        <dbReference type="Pfam" id="PF12766"/>
    </source>
</evidence>
<evidence type="ECO:0000313" key="2">
    <source>
        <dbReference type="EMBL" id="RSH81776.1"/>
    </source>
</evidence>